<reference evidence="8" key="1">
    <citation type="submission" date="2020-02" db="EMBL/GenBank/DDBJ databases">
        <authorList>
            <person name="Meier V. D."/>
        </authorList>
    </citation>
    <scope>NUCLEOTIDE SEQUENCE</scope>
    <source>
        <strain evidence="8">AVDCRST_MAG56</strain>
    </source>
</reference>
<evidence type="ECO:0000256" key="5">
    <source>
        <dbReference type="ARBA" id="ARBA00023237"/>
    </source>
</evidence>
<keyword evidence="3" id="KW-0732">Signal</keyword>
<evidence type="ECO:0000256" key="4">
    <source>
        <dbReference type="ARBA" id="ARBA00023136"/>
    </source>
</evidence>
<evidence type="ECO:0000313" key="8">
    <source>
        <dbReference type="EMBL" id="CAA9211514.1"/>
    </source>
</evidence>
<feature type="domain" description="SusD-like N-terminal" evidence="7">
    <location>
        <begin position="57"/>
        <end position="223"/>
    </location>
</feature>
<dbReference type="EMBL" id="CADCTQ010000001">
    <property type="protein sequence ID" value="CAA9211514.1"/>
    <property type="molecule type" value="Genomic_DNA"/>
</dbReference>
<evidence type="ECO:0000259" key="6">
    <source>
        <dbReference type="Pfam" id="PF07980"/>
    </source>
</evidence>
<dbReference type="SUPFAM" id="SSF48452">
    <property type="entry name" value="TPR-like"/>
    <property type="match status" value="1"/>
</dbReference>
<keyword evidence="5" id="KW-0998">Cell outer membrane</keyword>
<dbReference type="GO" id="GO:0009279">
    <property type="term" value="C:cell outer membrane"/>
    <property type="evidence" value="ECO:0007669"/>
    <property type="project" value="UniProtKB-SubCell"/>
</dbReference>
<keyword evidence="8" id="KW-0449">Lipoprotein</keyword>
<protein>
    <submittedName>
        <fullName evidence="8">Cell surface glycan-binding lipoprotein, utilization system for glycans and polysaccharides (PUL), SusD family</fullName>
    </submittedName>
</protein>
<accession>A0A6J4H0B5</accession>
<dbReference type="Gene3D" id="1.25.40.390">
    <property type="match status" value="1"/>
</dbReference>
<organism evidence="8">
    <name type="scientific">uncultured Cytophagales bacterium</name>
    <dbReference type="NCBI Taxonomy" id="158755"/>
    <lineage>
        <taxon>Bacteria</taxon>
        <taxon>Pseudomonadati</taxon>
        <taxon>Bacteroidota</taxon>
        <taxon>Sphingobacteriia</taxon>
        <taxon>Sphingobacteriales</taxon>
        <taxon>environmental samples</taxon>
    </lineage>
</organism>
<dbReference type="InterPro" id="IPR033985">
    <property type="entry name" value="SusD-like_N"/>
</dbReference>
<dbReference type="AlphaFoldDB" id="A0A6J4H0B5"/>
<evidence type="ECO:0000256" key="1">
    <source>
        <dbReference type="ARBA" id="ARBA00004442"/>
    </source>
</evidence>
<sequence>MKKRILALLTVSAMAIGGCNDDILDTKNQSAYDEATYFTSAPTFNEGVIAIYSGLLMPGLYSRDAYFTFDLLGNDASKNIFLPSEIAVLEDYSYGSAQPQIQDLWKNLYRMVLRANVLLDKSKQWNPTLESEQRSKMQYLAEAQFLRGYANFMLVSLWGRVPLKRDYETAAVDAPRASVEEVWAAVEQDFTDAIAGLPVAHNASNLGRVTQGAAVAMLGKSYLYQKKYAQAEEQFKKLLTAPYAYSLSKSLDALFTPSGLAKNFENADVPTSNNGREPEVIFNVPHGKWEGWGTGNAFYMFGGQEAWGGKATHSGRAQEYGWNDWNNVVVSNALVQAFKYKNEAGQDYIDPRAALTFYGDAPSGGDVTYCDKCSGGPKPFPFTPTGTVRYNWRKYGIYEVAEKSNIPQSDINTIIIRLADVKLMLAEALIYQNKPAEALTQINEVRTRSGAFAYTSLGDQQSALAILRRERQLELAGEQVRWFDLNRWGIAKQVLNAEKQAQLGRQPFQDKHALLPIPQLEKESNPRVAAEVTGDWN</sequence>
<dbReference type="CDD" id="cd08977">
    <property type="entry name" value="SusD"/>
    <property type="match status" value="1"/>
</dbReference>
<evidence type="ECO:0000259" key="7">
    <source>
        <dbReference type="Pfam" id="PF14322"/>
    </source>
</evidence>
<dbReference type="Pfam" id="PF07980">
    <property type="entry name" value="SusD_RagB"/>
    <property type="match status" value="1"/>
</dbReference>
<dbReference type="InterPro" id="IPR011990">
    <property type="entry name" value="TPR-like_helical_dom_sf"/>
</dbReference>
<proteinExistence type="inferred from homology"/>
<comment type="similarity">
    <text evidence="2">Belongs to the SusD family.</text>
</comment>
<name>A0A6J4H0B5_9SPHI</name>
<dbReference type="InterPro" id="IPR012944">
    <property type="entry name" value="SusD_RagB_dom"/>
</dbReference>
<gene>
    <name evidence="8" type="ORF">AVDCRST_MAG56-2398</name>
</gene>
<keyword evidence="4" id="KW-0472">Membrane</keyword>
<feature type="domain" description="RagB/SusD" evidence="6">
    <location>
        <begin position="309"/>
        <end position="526"/>
    </location>
</feature>
<comment type="subcellular location">
    <subcellularLocation>
        <location evidence="1">Cell outer membrane</location>
    </subcellularLocation>
</comment>
<evidence type="ECO:0000256" key="3">
    <source>
        <dbReference type="ARBA" id="ARBA00022729"/>
    </source>
</evidence>
<dbReference type="Pfam" id="PF14322">
    <property type="entry name" value="SusD-like_3"/>
    <property type="match status" value="1"/>
</dbReference>
<dbReference type="PROSITE" id="PS51257">
    <property type="entry name" value="PROKAR_LIPOPROTEIN"/>
    <property type="match status" value="1"/>
</dbReference>
<evidence type="ECO:0000256" key="2">
    <source>
        <dbReference type="ARBA" id="ARBA00006275"/>
    </source>
</evidence>